<evidence type="ECO:0000313" key="1">
    <source>
        <dbReference type="EMBL" id="KAJ9103119.1"/>
    </source>
</evidence>
<comment type="caution">
    <text evidence="1">The sequence shown here is derived from an EMBL/GenBank/DDBJ whole genome shotgun (WGS) entry which is preliminary data.</text>
</comment>
<dbReference type="Proteomes" id="UP001227268">
    <property type="component" value="Unassembled WGS sequence"/>
</dbReference>
<name>A0ACC2VUK5_9TREE</name>
<gene>
    <name evidence="1" type="ORF">QFC21_002541</name>
</gene>
<accession>A0ACC2VUK5</accession>
<proteinExistence type="predicted"/>
<protein>
    <submittedName>
        <fullName evidence="1">Uncharacterized protein</fullName>
    </submittedName>
</protein>
<dbReference type="EMBL" id="JASBWT010000007">
    <property type="protein sequence ID" value="KAJ9103119.1"/>
    <property type="molecule type" value="Genomic_DNA"/>
</dbReference>
<keyword evidence="2" id="KW-1185">Reference proteome</keyword>
<sequence>MNSSTEEIASPLLAVLQSLSSTAATVEHYFHKLPGSPILVRYIRSSYQNDPWRSLLELSLVIYVVWTFAKPRTRGEGQTKYWVNMSEKDIDSLVEEYEPAPLVDAPGSKTEMALLPALPTIVGPASHKPKIAATGKIALNLASPNWSGFLDNERLKEVAIKTLREYGTSPCGPPGFYGTLDVHTQLEQDLANFVGQESAIIYAQAFSTVSSVIPAFSKRGDIVVVDKAVGFGIQKGVQISRSTVKWFEPNDMEDLERVLKGVERDAKRKGGPLKRRFIITEGIFENTGVLANLPRIIELKKKYKFRLLLDESFSFGMVGKTGRGVTEYFNIPGNEVDITVGSMANGLNSGGGFCAGSTHVVKHQRINGSAFVYSAALPGALATCGSEAIRMLSTTPQIRLSLVENIKILRTALSKLEDVSIYIPSDPASALIHILMKNPPEELEQEEKLLQDVVDEALAQGVLITRAARLRGQENEMTPTLKIMVSAAFTRKEMERASSVLKSAITKCLGSILRDSFPSLPSPSKTQDRLNRFAKMSVNTTASPAAIPSPPAAIAPIPSEDIVARKVQDARNRVADFIVNTGIGFSVGIVSSVLLFRRRGWPVALSTGFGAGVAYQNCNISFNPYALPGTKILPSTAERQV</sequence>
<evidence type="ECO:0000313" key="2">
    <source>
        <dbReference type="Proteomes" id="UP001227268"/>
    </source>
</evidence>
<organism evidence="1 2">
    <name type="scientific">Naganishia friedmannii</name>
    <dbReference type="NCBI Taxonomy" id="89922"/>
    <lineage>
        <taxon>Eukaryota</taxon>
        <taxon>Fungi</taxon>
        <taxon>Dikarya</taxon>
        <taxon>Basidiomycota</taxon>
        <taxon>Agaricomycotina</taxon>
        <taxon>Tremellomycetes</taxon>
        <taxon>Filobasidiales</taxon>
        <taxon>Filobasidiaceae</taxon>
        <taxon>Naganishia</taxon>
    </lineage>
</organism>
<reference evidence="1" key="1">
    <citation type="submission" date="2023-04" db="EMBL/GenBank/DDBJ databases">
        <title>Draft Genome sequencing of Naganishia species isolated from polar environments using Oxford Nanopore Technology.</title>
        <authorList>
            <person name="Leo P."/>
            <person name="Venkateswaran K."/>
        </authorList>
    </citation>
    <scope>NUCLEOTIDE SEQUENCE</scope>
    <source>
        <strain evidence="1">MNA-CCFEE 5423</strain>
    </source>
</reference>